<feature type="domain" description="Aminoglycoside phosphotransferase" evidence="1">
    <location>
        <begin position="39"/>
        <end position="260"/>
    </location>
</feature>
<evidence type="ECO:0000313" key="2">
    <source>
        <dbReference type="EMBL" id="MDC8830126.1"/>
    </source>
</evidence>
<sequence length="355" mass="38660">MTNHQATLVDVLPAHNFEQAALQAYLEAQLGSTFSSFSVLQFQGGQSNPTFKISADDHVWVLRKKPAGKLLPSAHMINREYQVMDALKNTAVPVPTMVCYCEDPTIIGTEFYVMQYIPGMLIEHPRCDGLPATTVSKLYQSMATTLARLHSVDLAAVGLQDYARGGDYYARQIKRWSEQYSKTCEPPAGGEAGGEAMRFLMDYLPKNIPDDPATCLVHGDYRIGNLLFDEQRHEVSAVLDWELSTLGHPLADLAYCCIPYHLPANDSGTKGIVGLDLAARGIPSEQAFIDAYCKASGRSGIEQWPFYVAFSMFRLAAILQGVYARAIAGNASSANALNVGARAGVLATTAKALLD</sequence>
<dbReference type="InterPro" id="IPR041726">
    <property type="entry name" value="ACAD10_11_N"/>
</dbReference>
<reference evidence="2 3" key="1">
    <citation type="submission" date="2022-10" db="EMBL/GenBank/DDBJ databases">
        <title>Alteromonas sp. chi3 Genome sequencing.</title>
        <authorList>
            <person name="Park S."/>
        </authorList>
    </citation>
    <scope>NUCLEOTIDE SEQUENCE [LARGE SCALE GENOMIC DNA]</scope>
    <source>
        <strain evidence="3">chi3</strain>
    </source>
</reference>
<organism evidence="2 3">
    <name type="scientific">Alteromonas gilva</name>
    <dbReference type="NCBI Taxonomy" id="2987522"/>
    <lineage>
        <taxon>Bacteria</taxon>
        <taxon>Pseudomonadati</taxon>
        <taxon>Pseudomonadota</taxon>
        <taxon>Gammaproteobacteria</taxon>
        <taxon>Alteromonadales</taxon>
        <taxon>Alteromonadaceae</taxon>
        <taxon>Alteromonas/Salinimonas group</taxon>
        <taxon>Alteromonas</taxon>
    </lineage>
</organism>
<comment type="caution">
    <text evidence="2">The sequence shown here is derived from an EMBL/GenBank/DDBJ whole genome shotgun (WGS) entry which is preliminary data.</text>
</comment>
<dbReference type="RefSeq" id="WP_273638881.1">
    <property type="nucleotide sequence ID" value="NZ_JAQQXP010000001.1"/>
</dbReference>
<dbReference type="Gene3D" id="3.90.1200.10">
    <property type="match status" value="1"/>
</dbReference>
<keyword evidence="3" id="KW-1185">Reference proteome</keyword>
<gene>
    <name evidence="2" type="ORF">OIK42_05045</name>
</gene>
<name>A0ABT5L0X4_9ALTE</name>
<dbReference type="CDD" id="cd05154">
    <property type="entry name" value="ACAD10_11_N-like"/>
    <property type="match status" value="1"/>
</dbReference>
<evidence type="ECO:0000259" key="1">
    <source>
        <dbReference type="Pfam" id="PF01636"/>
    </source>
</evidence>
<dbReference type="InterPro" id="IPR011009">
    <property type="entry name" value="Kinase-like_dom_sf"/>
</dbReference>
<dbReference type="Gene3D" id="3.30.200.20">
    <property type="entry name" value="Phosphorylase Kinase, domain 1"/>
    <property type="match status" value="1"/>
</dbReference>
<dbReference type="Pfam" id="PF01636">
    <property type="entry name" value="APH"/>
    <property type="match status" value="1"/>
</dbReference>
<evidence type="ECO:0000313" key="3">
    <source>
        <dbReference type="Proteomes" id="UP001218788"/>
    </source>
</evidence>
<dbReference type="EMBL" id="JAQQXP010000001">
    <property type="protein sequence ID" value="MDC8830126.1"/>
    <property type="molecule type" value="Genomic_DNA"/>
</dbReference>
<protein>
    <submittedName>
        <fullName evidence="2">Phosphotransferase family protein</fullName>
    </submittedName>
</protein>
<dbReference type="InterPro" id="IPR052898">
    <property type="entry name" value="ACAD10-like"/>
</dbReference>
<dbReference type="InterPro" id="IPR002575">
    <property type="entry name" value="Aminoglycoside_PTrfase"/>
</dbReference>
<dbReference type="Proteomes" id="UP001218788">
    <property type="component" value="Unassembled WGS sequence"/>
</dbReference>
<dbReference type="PANTHER" id="PTHR47829:SF3">
    <property type="entry name" value="AMINOGLYCOSIDE PHOSPHOTRANSFERASE DOMAIN-CONTAINING PROTEIN"/>
    <property type="match status" value="1"/>
</dbReference>
<accession>A0ABT5L0X4</accession>
<dbReference type="PANTHER" id="PTHR47829">
    <property type="entry name" value="HYDROLASE, PUTATIVE (AFU_ORTHOLOGUE AFUA_1G12880)-RELATED"/>
    <property type="match status" value="1"/>
</dbReference>
<proteinExistence type="predicted"/>
<dbReference type="SUPFAM" id="SSF56112">
    <property type="entry name" value="Protein kinase-like (PK-like)"/>
    <property type="match status" value="1"/>
</dbReference>